<keyword evidence="15" id="KW-1185">Reference proteome</keyword>
<accession>A0AAV3P6U7</accession>
<dbReference type="PROSITE" id="PS51450">
    <property type="entry name" value="LRR"/>
    <property type="match status" value="1"/>
</dbReference>
<dbReference type="Gene3D" id="3.80.10.10">
    <property type="entry name" value="Ribonuclease Inhibitor"/>
    <property type="match status" value="1"/>
</dbReference>
<dbReference type="GO" id="GO:0005524">
    <property type="term" value="F:ATP binding"/>
    <property type="evidence" value="ECO:0007669"/>
    <property type="project" value="InterPro"/>
</dbReference>
<dbReference type="SUPFAM" id="SSF56112">
    <property type="entry name" value="Protein kinase-like (PK-like)"/>
    <property type="match status" value="1"/>
</dbReference>
<dbReference type="FunFam" id="1.10.510.10:FF:000095">
    <property type="entry name" value="protein STRUBBELIG-RECEPTOR FAMILY 8"/>
    <property type="match status" value="1"/>
</dbReference>
<keyword evidence="7 11" id="KW-0472">Membrane</keyword>
<dbReference type="InterPro" id="IPR001611">
    <property type="entry name" value="Leu-rich_rpt"/>
</dbReference>
<evidence type="ECO:0000259" key="13">
    <source>
        <dbReference type="PROSITE" id="PS50011"/>
    </source>
</evidence>
<dbReference type="InterPro" id="IPR000719">
    <property type="entry name" value="Prot_kinase_dom"/>
</dbReference>
<dbReference type="GO" id="GO:0033612">
    <property type="term" value="F:receptor serine/threonine kinase binding"/>
    <property type="evidence" value="ECO:0007669"/>
    <property type="project" value="TreeGrafter"/>
</dbReference>
<evidence type="ECO:0000256" key="11">
    <source>
        <dbReference type="SAM" id="Phobius"/>
    </source>
</evidence>
<keyword evidence="5" id="KW-0677">Repeat</keyword>
<dbReference type="PANTHER" id="PTHR48056">
    <property type="entry name" value="LRR RECEPTOR-LIKE SERINE/THREONINE-PROTEIN KINASE-RELATED"/>
    <property type="match status" value="1"/>
</dbReference>
<dbReference type="PANTHER" id="PTHR48056:SF44">
    <property type="entry name" value="RECEPTOR PROTEIN KINASE CLAVATA1"/>
    <property type="match status" value="1"/>
</dbReference>
<feature type="compositionally biased region" description="Gly residues" evidence="10">
    <location>
        <begin position="270"/>
        <end position="282"/>
    </location>
</feature>
<keyword evidence="6 11" id="KW-1133">Transmembrane helix</keyword>
<dbReference type="GO" id="GO:0016020">
    <property type="term" value="C:membrane"/>
    <property type="evidence" value="ECO:0007669"/>
    <property type="project" value="UniProtKB-SubCell"/>
</dbReference>
<gene>
    <name evidence="14" type="ORF">LIER_05817</name>
</gene>
<evidence type="ECO:0000256" key="5">
    <source>
        <dbReference type="ARBA" id="ARBA00022737"/>
    </source>
</evidence>
<dbReference type="InterPro" id="IPR032675">
    <property type="entry name" value="LRR_dom_sf"/>
</dbReference>
<dbReference type="InterPro" id="IPR011009">
    <property type="entry name" value="Kinase-like_dom_sf"/>
</dbReference>
<name>A0AAV3P6U7_LITER</name>
<evidence type="ECO:0000256" key="7">
    <source>
        <dbReference type="ARBA" id="ARBA00023136"/>
    </source>
</evidence>
<proteinExistence type="predicted"/>
<dbReference type="Gene3D" id="1.10.510.10">
    <property type="entry name" value="Transferase(Phosphotransferase) domain 1"/>
    <property type="match status" value="1"/>
</dbReference>
<sequence>MREMNKRVVLLLIAILVQEPFLINADTDPKDADAVRIIYSSLNLPQQLSKWTANGGDPCGESWKGITCKGSRVTEIDLSGLQLTGGLGYQVQNLDAVTKLDLSNNNFGNQIPYQFPPNLQRLNLANSGYNGGFPYAISQLKSLNYLDISHNQFSGEVGIDFSALTDLSTMDLSSNSLSGNLPNSFSSLSSLSNLYLQNNKLTGSIDVLANLPLDNLNIENNRFTGWVPDQLKGIKNLKTSGNSWNSGPAPPPPPGTPPARKANPSHKSGNSGGSSDDGGNGEGSSKSGIGAGGIAGIVISILVVGAIAAFFIVKRRSRKPSTDIEKLDNQPFAPLASQEVQEFKSVQTASSTKTFEVPAALNLKPPPVDRNKSFDDNDVTAKPIIPAKKINTASINALSYSIADLQIATDSFSGENLIGEGSIGRVYRAQFNDGKVLAVKKINSSALSSTEDFLEIVLWISRLHHANVTELVGYCSEHGQYLLVHEFIKNGSLHDFLHLSDEDSKPLIWNTRVKIALGTARALEYLHEVCSPSVVHKNFKSANILLDMELNPHLSDCGLASIVQEDQESSGYSAPEVGMSGQYTIKSDVYSFGVVMLELLTGRKPFDSSRSRSEQSLVRWATPQLHDIDALTKMVDPALKGLYPVKSLSRFADIIALCVQPEPEFRPPMSEVVQALVRLVQRANMSKRTVGNDQSGSPRDNNVDSHDYM</sequence>
<evidence type="ECO:0000313" key="15">
    <source>
        <dbReference type="Proteomes" id="UP001454036"/>
    </source>
</evidence>
<evidence type="ECO:0000256" key="10">
    <source>
        <dbReference type="SAM" id="MobiDB-lite"/>
    </source>
</evidence>
<dbReference type="Pfam" id="PF00560">
    <property type="entry name" value="LRR_1"/>
    <property type="match status" value="3"/>
</dbReference>
<feature type="compositionally biased region" description="Polar residues" evidence="10">
    <location>
        <begin position="687"/>
        <end position="700"/>
    </location>
</feature>
<feature type="compositionally biased region" description="Low complexity" evidence="10">
    <location>
        <begin position="258"/>
        <end position="269"/>
    </location>
</feature>
<organism evidence="14 15">
    <name type="scientific">Lithospermum erythrorhizon</name>
    <name type="common">Purple gromwell</name>
    <name type="synonym">Lithospermum officinale var. erythrorhizon</name>
    <dbReference type="NCBI Taxonomy" id="34254"/>
    <lineage>
        <taxon>Eukaryota</taxon>
        <taxon>Viridiplantae</taxon>
        <taxon>Streptophyta</taxon>
        <taxon>Embryophyta</taxon>
        <taxon>Tracheophyta</taxon>
        <taxon>Spermatophyta</taxon>
        <taxon>Magnoliopsida</taxon>
        <taxon>eudicotyledons</taxon>
        <taxon>Gunneridae</taxon>
        <taxon>Pentapetalae</taxon>
        <taxon>asterids</taxon>
        <taxon>lamiids</taxon>
        <taxon>Boraginales</taxon>
        <taxon>Boraginaceae</taxon>
        <taxon>Boraginoideae</taxon>
        <taxon>Lithospermeae</taxon>
        <taxon>Lithospermum</taxon>
    </lineage>
</organism>
<keyword evidence="9" id="KW-0325">Glycoprotein</keyword>
<feature type="compositionally biased region" description="Pro residues" evidence="10">
    <location>
        <begin position="248"/>
        <end position="257"/>
    </location>
</feature>
<dbReference type="CDD" id="cd14066">
    <property type="entry name" value="STKc_IRAK"/>
    <property type="match status" value="1"/>
</dbReference>
<protein>
    <recommendedName>
        <fullName evidence="13">Protein kinase domain-containing protein</fullName>
    </recommendedName>
</protein>
<keyword evidence="4 12" id="KW-0732">Signal</keyword>
<dbReference type="AlphaFoldDB" id="A0AAV3P6U7"/>
<dbReference type="FunFam" id="3.30.200.20:FF:000125">
    <property type="entry name" value="Protein STRUBBELIG-RECEPTOR FAMILY 8"/>
    <property type="match status" value="1"/>
</dbReference>
<dbReference type="Pfam" id="PF07714">
    <property type="entry name" value="PK_Tyr_Ser-Thr"/>
    <property type="match status" value="1"/>
</dbReference>
<dbReference type="InterPro" id="IPR050647">
    <property type="entry name" value="Plant_LRR-RLKs"/>
</dbReference>
<dbReference type="FunFam" id="3.80.10.10:FF:000062">
    <property type="entry name" value="protein STRUBBELIG-RECEPTOR FAMILY 3"/>
    <property type="match status" value="1"/>
</dbReference>
<dbReference type="InterPro" id="IPR001245">
    <property type="entry name" value="Ser-Thr/Tyr_kinase_cat_dom"/>
</dbReference>
<dbReference type="Proteomes" id="UP001454036">
    <property type="component" value="Unassembled WGS sequence"/>
</dbReference>
<evidence type="ECO:0000256" key="6">
    <source>
        <dbReference type="ARBA" id="ARBA00022989"/>
    </source>
</evidence>
<evidence type="ECO:0000256" key="1">
    <source>
        <dbReference type="ARBA" id="ARBA00004370"/>
    </source>
</evidence>
<feature type="signal peptide" evidence="12">
    <location>
        <begin position="1"/>
        <end position="25"/>
    </location>
</feature>
<dbReference type="InterPro" id="IPR013210">
    <property type="entry name" value="LRR_N_plant-typ"/>
</dbReference>
<evidence type="ECO:0000313" key="14">
    <source>
        <dbReference type="EMBL" id="GAA0145677.1"/>
    </source>
</evidence>
<evidence type="ECO:0000256" key="3">
    <source>
        <dbReference type="ARBA" id="ARBA00022692"/>
    </source>
</evidence>
<dbReference type="Pfam" id="PF08263">
    <property type="entry name" value="LRRNT_2"/>
    <property type="match status" value="1"/>
</dbReference>
<keyword evidence="8" id="KW-0675">Receptor</keyword>
<dbReference type="PROSITE" id="PS50011">
    <property type="entry name" value="PROTEIN_KINASE_DOM"/>
    <property type="match status" value="1"/>
</dbReference>
<reference evidence="14 15" key="1">
    <citation type="submission" date="2024-01" db="EMBL/GenBank/DDBJ databases">
        <title>The complete chloroplast genome sequence of Lithospermum erythrorhizon: insights into the phylogenetic relationship among Boraginaceae species and the maternal lineages of purple gromwells.</title>
        <authorList>
            <person name="Okada T."/>
            <person name="Watanabe K."/>
        </authorList>
    </citation>
    <scope>NUCLEOTIDE SEQUENCE [LARGE SCALE GENOMIC DNA]</scope>
</reference>
<evidence type="ECO:0000256" key="12">
    <source>
        <dbReference type="SAM" id="SignalP"/>
    </source>
</evidence>
<keyword evidence="3 11" id="KW-0812">Transmembrane</keyword>
<dbReference type="GO" id="GO:0004672">
    <property type="term" value="F:protein kinase activity"/>
    <property type="evidence" value="ECO:0007669"/>
    <property type="project" value="InterPro"/>
</dbReference>
<feature type="region of interest" description="Disordered" evidence="10">
    <location>
        <begin position="687"/>
        <end position="709"/>
    </location>
</feature>
<evidence type="ECO:0000256" key="9">
    <source>
        <dbReference type="ARBA" id="ARBA00023180"/>
    </source>
</evidence>
<evidence type="ECO:0000256" key="4">
    <source>
        <dbReference type="ARBA" id="ARBA00022729"/>
    </source>
</evidence>
<comment type="subcellular location">
    <subcellularLocation>
        <location evidence="1">Membrane</location>
    </subcellularLocation>
</comment>
<feature type="chain" id="PRO_5043551057" description="Protein kinase domain-containing protein" evidence="12">
    <location>
        <begin position="26"/>
        <end position="709"/>
    </location>
</feature>
<dbReference type="Gene3D" id="3.30.200.20">
    <property type="entry name" value="Phosphorylase Kinase, domain 1"/>
    <property type="match status" value="1"/>
</dbReference>
<comment type="caution">
    <text evidence="14">The sequence shown here is derived from an EMBL/GenBank/DDBJ whole genome shotgun (WGS) entry which is preliminary data.</text>
</comment>
<dbReference type="EMBL" id="BAABME010000816">
    <property type="protein sequence ID" value="GAA0145677.1"/>
    <property type="molecule type" value="Genomic_DNA"/>
</dbReference>
<evidence type="ECO:0000256" key="8">
    <source>
        <dbReference type="ARBA" id="ARBA00023170"/>
    </source>
</evidence>
<keyword evidence="2" id="KW-0433">Leucine-rich repeat</keyword>
<feature type="region of interest" description="Disordered" evidence="10">
    <location>
        <begin position="237"/>
        <end position="285"/>
    </location>
</feature>
<feature type="domain" description="Protein kinase" evidence="13">
    <location>
        <begin position="412"/>
        <end position="679"/>
    </location>
</feature>
<evidence type="ECO:0000256" key="2">
    <source>
        <dbReference type="ARBA" id="ARBA00022614"/>
    </source>
</evidence>
<feature type="transmembrane region" description="Helical" evidence="11">
    <location>
        <begin position="289"/>
        <end position="313"/>
    </location>
</feature>
<dbReference type="SUPFAM" id="SSF52058">
    <property type="entry name" value="L domain-like"/>
    <property type="match status" value="1"/>
</dbReference>